<dbReference type="EMBL" id="VZCC01000006">
    <property type="protein sequence ID" value="MQN82703.1"/>
    <property type="molecule type" value="Genomic_DNA"/>
</dbReference>
<feature type="transmembrane region" description="Helical" evidence="2">
    <location>
        <begin position="7"/>
        <end position="25"/>
    </location>
</feature>
<keyword evidence="2" id="KW-1133">Transmembrane helix</keyword>
<organism evidence="3 4">
    <name type="scientific">Segatella copri</name>
    <dbReference type="NCBI Taxonomy" id="165179"/>
    <lineage>
        <taxon>Bacteria</taxon>
        <taxon>Pseudomonadati</taxon>
        <taxon>Bacteroidota</taxon>
        <taxon>Bacteroidia</taxon>
        <taxon>Bacteroidales</taxon>
        <taxon>Prevotellaceae</taxon>
        <taxon>Segatella</taxon>
    </lineage>
</organism>
<evidence type="ECO:0000256" key="1">
    <source>
        <dbReference type="SAM" id="MobiDB-lite"/>
    </source>
</evidence>
<name>A0AA90UW71_9BACT</name>
<feature type="transmembrane region" description="Helical" evidence="2">
    <location>
        <begin position="166"/>
        <end position="186"/>
    </location>
</feature>
<reference evidence="4" key="1">
    <citation type="submission" date="2019-09" db="EMBL/GenBank/DDBJ databases">
        <title>Distinct polysaccharide growth profiles of human intestinal Prevotella copri isolates.</title>
        <authorList>
            <person name="Fehlner-Peach H."/>
            <person name="Magnabosco C."/>
            <person name="Raghavan V."/>
            <person name="Scher J.U."/>
            <person name="Tett A."/>
            <person name="Cox L.M."/>
            <person name="Gottsegen C."/>
            <person name="Watters A."/>
            <person name="Wiltshire- Gordon J.D."/>
            <person name="Segata N."/>
            <person name="Bonneau R."/>
            <person name="Littman D.R."/>
        </authorList>
    </citation>
    <scope>NUCLEOTIDE SEQUENCE [LARGE SCALE GENOMIC DNA]</scope>
    <source>
        <strain evidence="4">iAA108</strain>
    </source>
</reference>
<comment type="caution">
    <text evidence="3">The sequence shown here is derived from an EMBL/GenBank/DDBJ whole genome shotgun (WGS) entry which is preliminary data.</text>
</comment>
<sequence length="190" mass="22298">MKTTKHFIIYLLVWVAYFSMLFLTSCKTKTVTQEHYITDNTVSKGLDASWQERFISAFEQMARYQNREYTSSSTETTHTKDSTSTTVDQNGKPIKTESWHSTVTNRDTKEVTKLQDSIFTMSKEVDKYQFLIVQKDSLIRLKQDSIQVLSRELTKTEQKYITLGKYTAKMIWTLVVAVIGLLIWLWHRKK</sequence>
<dbReference type="Proteomes" id="UP000421408">
    <property type="component" value="Unassembled WGS sequence"/>
</dbReference>
<dbReference type="RefSeq" id="WP_153118143.1">
    <property type="nucleotide sequence ID" value="NZ_VZCC01000006.1"/>
</dbReference>
<dbReference type="PROSITE" id="PS51257">
    <property type="entry name" value="PROKAR_LIPOPROTEIN"/>
    <property type="match status" value="1"/>
</dbReference>
<evidence type="ECO:0000313" key="3">
    <source>
        <dbReference type="EMBL" id="MQN82703.1"/>
    </source>
</evidence>
<keyword evidence="2" id="KW-0812">Transmembrane</keyword>
<keyword evidence="2" id="KW-0472">Membrane</keyword>
<proteinExistence type="predicted"/>
<evidence type="ECO:0000313" key="4">
    <source>
        <dbReference type="Proteomes" id="UP000421408"/>
    </source>
</evidence>
<accession>A0AA90UW71</accession>
<gene>
    <name evidence="3" type="ORF">F7D74_01580</name>
</gene>
<dbReference type="AlphaFoldDB" id="A0AA90UW71"/>
<feature type="region of interest" description="Disordered" evidence="1">
    <location>
        <begin position="69"/>
        <end position="102"/>
    </location>
</feature>
<evidence type="ECO:0000256" key="2">
    <source>
        <dbReference type="SAM" id="Phobius"/>
    </source>
</evidence>
<protein>
    <submittedName>
        <fullName evidence="3">Uncharacterized protein</fullName>
    </submittedName>
</protein>
<feature type="compositionally biased region" description="Low complexity" evidence="1">
    <location>
        <begin position="70"/>
        <end position="86"/>
    </location>
</feature>